<evidence type="ECO:0000259" key="1">
    <source>
        <dbReference type="Pfam" id="PF12937"/>
    </source>
</evidence>
<feature type="domain" description="F-box" evidence="1">
    <location>
        <begin position="5"/>
        <end position="54"/>
    </location>
</feature>
<dbReference type="Gene3D" id="1.20.1280.50">
    <property type="match status" value="1"/>
</dbReference>
<dbReference type="InterPro" id="IPR032675">
    <property type="entry name" value="LRR_dom_sf"/>
</dbReference>
<proteinExistence type="predicted"/>
<organism evidence="2 3">
    <name type="scientific">Plicaturopsis crispa FD-325 SS-3</name>
    <dbReference type="NCBI Taxonomy" id="944288"/>
    <lineage>
        <taxon>Eukaryota</taxon>
        <taxon>Fungi</taxon>
        <taxon>Dikarya</taxon>
        <taxon>Basidiomycota</taxon>
        <taxon>Agaricomycotina</taxon>
        <taxon>Agaricomycetes</taxon>
        <taxon>Agaricomycetidae</taxon>
        <taxon>Amylocorticiales</taxon>
        <taxon>Amylocorticiaceae</taxon>
        <taxon>Plicatura</taxon>
        <taxon>Plicaturopsis crispa</taxon>
    </lineage>
</organism>
<dbReference type="InterPro" id="IPR036047">
    <property type="entry name" value="F-box-like_dom_sf"/>
</dbReference>
<evidence type="ECO:0000313" key="3">
    <source>
        <dbReference type="Proteomes" id="UP000053263"/>
    </source>
</evidence>
<dbReference type="Pfam" id="PF12937">
    <property type="entry name" value="F-box-like"/>
    <property type="match status" value="1"/>
</dbReference>
<dbReference type="SUPFAM" id="SSF52047">
    <property type="entry name" value="RNI-like"/>
    <property type="match status" value="1"/>
</dbReference>
<name>A0A0C9SKY4_PLICR</name>
<gene>
    <name evidence="2" type="ORF">PLICRDRAFT_45921</name>
</gene>
<dbReference type="Gene3D" id="3.80.10.10">
    <property type="entry name" value="Ribonuclease Inhibitor"/>
    <property type="match status" value="1"/>
</dbReference>
<dbReference type="Proteomes" id="UP000053263">
    <property type="component" value="Unassembled WGS sequence"/>
</dbReference>
<dbReference type="EMBL" id="KN832570">
    <property type="protein sequence ID" value="KII84541.1"/>
    <property type="molecule type" value="Genomic_DNA"/>
</dbReference>
<dbReference type="InterPro" id="IPR001810">
    <property type="entry name" value="F-box_dom"/>
</dbReference>
<dbReference type="HOGENOM" id="CLU_531120_0_0_1"/>
<accession>A0A0C9SKY4</accession>
<keyword evidence="3" id="KW-1185">Reference proteome</keyword>
<dbReference type="AlphaFoldDB" id="A0A0C9SKY4"/>
<sequence>MESPISSLPPEILGDIFLYIVADDRNSLACVPASHVCALWRAITVDSPRLWARIPTNNSYWAAEMLLRSESIPLSVQMEGYPTTHFPQRLRVVSRTLHAVLRSIHAARIEELRLHSIGEQFARDIIHHLASVITVPLKILHLDCSWPFMKLEERLDTSPTYYNPKIAPHLASHLRTLRLISCPVSWDLPPFPCLERLRISPPSTDYNKPTLMDLCTMLVTMPHLRHLDLTVSVRDPKGLDAPNDPVPVHLPFLRTLHLGPNWKTLRQILQYVTFPSSTDLSVKLKGTAVDVEALLASVETRLGSLAGKLLINVGFPSGAFPSLRINLHTTETNLGPSETGHLDLIVSVLHTPSGLVEALLSYMDLEQITDVHLGLTGRTDQFQPAVRALLRVPTVTNLTIAYISWNFDEFIGAPEDVEVPWAHLELVVIDGAPTASWLADHPPWERCVNGLERWLRWRRDRGVRVPKVCVRKPMSGLPSPAERSSLESITEVEWELGEGVDESRIELERW</sequence>
<dbReference type="SUPFAM" id="SSF81383">
    <property type="entry name" value="F-box domain"/>
    <property type="match status" value="1"/>
</dbReference>
<reference evidence="2 3" key="1">
    <citation type="submission" date="2014-06" db="EMBL/GenBank/DDBJ databases">
        <title>Evolutionary Origins and Diversification of the Mycorrhizal Mutualists.</title>
        <authorList>
            <consortium name="DOE Joint Genome Institute"/>
            <consortium name="Mycorrhizal Genomics Consortium"/>
            <person name="Kohler A."/>
            <person name="Kuo A."/>
            <person name="Nagy L.G."/>
            <person name="Floudas D."/>
            <person name="Copeland A."/>
            <person name="Barry K.W."/>
            <person name="Cichocki N."/>
            <person name="Veneault-Fourrey C."/>
            <person name="LaButti K."/>
            <person name="Lindquist E.A."/>
            <person name="Lipzen A."/>
            <person name="Lundell T."/>
            <person name="Morin E."/>
            <person name="Murat C."/>
            <person name="Riley R."/>
            <person name="Ohm R."/>
            <person name="Sun H."/>
            <person name="Tunlid A."/>
            <person name="Henrissat B."/>
            <person name="Grigoriev I.V."/>
            <person name="Hibbett D.S."/>
            <person name="Martin F."/>
        </authorList>
    </citation>
    <scope>NUCLEOTIDE SEQUENCE [LARGE SCALE GENOMIC DNA]</scope>
    <source>
        <strain evidence="2 3">FD-325 SS-3</strain>
    </source>
</reference>
<protein>
    <recommendedName>
        <fullName evidence="1">F-box domain-containing protein</fullName>
    </recommendedName>
</protein>
<dbReference type="OrthoDB" id="3365698at2759"/>
<evidence type="ECO:0000313" key="2">
    <source>
        <dbReference type="EMBL" id="KII84541.1"/>
    </source>
</evidence>